<dbReference type="InterPro" id="IPR024134">
    <property type="entry name" value="SOD_Cu/Zn_/chaperone"/>
</dbReference>
<dbReference type="PROSITE" id="PS00332">
    <property type="entry name" value="SOD_CU_ZN_2"/>
    <property type="match status" value="1"/>
</dbReference>
<feature type="region of interest" description="Disordered" evidence="1">
    <location>
        <begin position="236"/>
        <end position="275"/>
    </location>
</feature>
<feature type="compositionally biased region" description="Polar residues" evidence="1">
    <location>
        <begin position="373"/>
        <end position="389"/>
    </location>
</feature>
<protein>
    <recommendedName>
        <fullName evidence="3">Superoxide dismutase copper/zinc binding domain-containing protein</fullName>
    </recommendedName>
</protein>
<feature type="region of interest" description="Disordered" evidence="1">
    <location>
        <begin position="89"/>
        <end position="221"/>
    </location>
</feature>
<feature type="compositionally biased region" description="Basic and acidic residues" evidence="1">
    <location>
        <begin position="157"/>
        <end position="206"/>
    </location>
</feature>
<reference evidence="4 5" key="1">
    <citation type="submission" date="2024-04" db="EMBL/GenBank/DDBJ databases">
        <authorList>
            <person name="Rising A."/>
            <person name="Reimegard J."/>
            <person name="Sonavane S."/>
            <person name="Akerstrom W."/>
            <person name="Nylinder S."/>
            <person name="Hedman E."/>
            <person name="Kallberg Y."/>
        </authorList>
    </citation>
    <scope>NUCLEOTIDE SEQUENCE [LARGE SCALE GENOMIC DNA]</scope>
</reference>
<dbReference type="PANTHER" id="PTHR10003">
    <property type="entry name" value="SUPEROXIDE DISMUTASE CU-ZN -RELATED"/>
    <property type="match status" value="1"/>
</dbReference>
<feature type="compositionally biased region" description="Polar residues" evidence="1">
    <location>
        <begin position="236"/>
        <end position="247"/>
    </location>
</feature>
<sequence>MTAMHRPLLVLALLVALFHCDVAQQIQMPDAGALHLLDEDLNTQVQTMQRNMSELWTYIFQLRSAVSQHLNHLRQHQVELEDMVHRMSHYHDGHGEGASAAHTDDHHHSDQQHSHGSEHSHGDDHHSHGDDHHSHSGEYQSHGDDHHSAEHSYGGGDHSHGSHDHYHDSHSHSHSHSQEGHGSHSSHEDDGHHHHDHKDSHEKEDDLQQSQQGDDLQQVPQGAGPVVEPIIVPSTAQSHNSHVTPGSSGFKPLPLMNNYHHHHHHHHDPEPRRNRSRVVVMPKYSEYDLYEFAVCNVQPNRAIPVEQQQEITGQVTLWQRKIGGSLNLHVKLRGFDMGDHHDHHQQAVQQEDDNATPQPVAHKHGFHVHASGDLSNGCQSTGSHYNPKNANHGGPNSLVRHVGDLGNIECDDHGVANIVFSDDVASLKGPYSIVGKAIVIHALPDDFGLGGNEESLRTGNAGTRLACCVIEKVDKLPIRAYKAIKTAKPYQN</sequence>
<feature type="compositionally biased region" description="Low complexity" evidence="1">
    <location>
        <begin position="208"/>
        <end position="218"/>
    </location>
</feature>
<dbReference type="SUPFAM" id="SSF49329">
    <property type="entry name" value="Cu,Zn superoxide dismutase-like"/>
    <property type="match status" value="1"/>
</dbReference>
<dbReference type="InterPro" id="IPR036423">
    <property type="entry name" value="SOD-like_Cu/Zn_dom_sf"/>
</dbReference>
<feature type="region of interest" description="Disordered" evidence="1">
    <location>
        <begin position="337"/>
        <end position="396"/>
    </location>
</feature>
<evidence type="ECO:0000259" key="3">
    <source>
        <dbReference type="Pfam" id="PF00080"/>
    </source>
</evidence>
<evidence type="ECO:0000313" key="5">
    <source>
        <dbReference type="Proteomes" id="UP001497382"/>
    </source>
</evidence>
<keyword evidence="5" id="KW-1185">Reference proteome</keyword>
<accession>A0AAV2B7Q0</accession>
<dbReference type="InterPro" id="IPR018152">
    <property type="entry name" value="SOD_Cu/Zn_BS"/>
</dbReference>
<evidence type="ECO:0000313" key="4">
    <source>
        <dbReference type="EMBL" id="CAL1292261.1"/>
    </source>
</evidence>
<feature type="chain" id="PRO_5043505923" description="Superoxide dismutase copper/zinc binding domain-containing protein" evidence="2">
    <location>
        <begin position="24"/>
        <end position="492"/>
    </location>
</feature>
<dbReference type="EMBL" id="CAXIEN010000302">
    <property type="protein sequence ID" value="CAL1292261.1"/>
    <property type="molecule type" value="Genomic_DNA"/>
</dbReference>
<dbReference type="CDD" id="cd00305">
    <property type="entry name" value="Cu-Zn_Superoxide_Dismutase"/>
    <property type="match status" value="1"/>
</dbReference>
<dbReference type="PRINTS" id="PR00068">
    <property type="entry name" value="CUZNDISMTASE"/>
</dbReference>
<gene>
    <name evidence="4" type="ORF">LARSCL_LOCUS17559</name>
</gene>
<name>A0AAV2B7Q0_9ARAC</name>
<dbReference type="GO" id="GO:0006801">
    <property type="term" value="P:superoxide metabolic process"/>
    <property type="evidence" value="ECO:0007669"/>
    <property type="project" value="InterPro"/>
</dbReference>
<organism evidence="4 5">
    <name type="scientific">Larinioides sclopetarius</name>
    <dbReference type="NCBI Taxonomy" id="280406"/>
    <lineage>
        <taxon>Eukaryota</taxon>
        <taxon>Metazoa</taxon>
        <taxon>Ecdysozoa</taxon>
        <taxon>Arthropoda</taxon>
        <taxon>Chelicerata</taxon>
        <taxon>Arachnida</taxon>
        <taxon>Araneae</taxon>
        <taxon>Araneomorphae</taxon>
        <taxon>Entelegynae</taxon>
        <taxon>Araneoidea</taxon>
        <taxon>Araneidae</taxon>
        <taxon>Larinioides</taxon>
    </lineage>
</organism>
<feature type="compositionally biased region" description="Basic and acidic residues" evidence="1">
    <location>
        <begin position="102"/>
        <end position="150"/>
    </location>
</feature>
<dbReference type="Gene3D" id="2.60.40.200">
    <property type="entry name" value="Superoxide dismutase, copper/zinc binding domain"/>
    <property type="match status" value="1"/>
</dbReference>
<dbReference type="InterPro" id="IPR001424">
    <property type="entry name" value="SOD_Cu_Zn_dom"/>
</dbReference>
<keyword evidence="2" id="KW-0732">Signal</keyword>
<proteinExistence type="predicted"/>
<dbReference type="GO" id="GO:0005507">
    <property type="term" value="F:copper ion binding"/>
    <property type="evidence" value="ECO:0007669"/>
    <property type="project" value="InterPro"/>
</dbReference>
<feature type="signal peptide" evidence="2">
    <location>
        <begin position="1"/>
        <end position="23"/>
    </location>
</feature>
<feature type="domain" description="Superoxide dismutase copper/zinc binding" evidence="3">
    <location>
        <begin position="362"/>
        <end position="470"/>
    </location>
</feature>
<evidence type="ECO:0000256" key="2">
    <source>
        <dbReference type="SAM" id="SignalP"/>
    </source>
</evidence>
<comment type="caution">
    <text evidence="4">The sequence shown here is derived from an EMBL/GenBank/DDBJ whole genome shotgun (WGS) entry which is preliminary data.</text>
</comment>
<evidence type="ECO:0000256" key="1">
    <source>
        <dbReference type="SAM" id="MobiDB-lite"/>
    </source>
</evidence>
<dbReference type="Proteomes" id="UP001497382">
    <property type="component" value="Unassembled WGS sequence"/>
</dbReference>
<dbReference type="PROSITE" id="PS00087">
    <property type="entry name" value="SOD_CU_ZN_1"/>
    <property type="match status" value="1"/>
</dbReference>
<dbReference type="Pfam" id="PF00080">
    <property type="entry name" value="Sod_Cu"/>
    <property type="match status" value="1"/>
</dbReference>
<dbReference type="AlphaFoldDB" id="A0AAV2B7Q0"/>